<dbReference type="AlphaFoldDB" id="A0A371FCL9"/>
<comment type="caution">
    <text evidence="1">The sequence shown here is derived from an EMBL/GenBank/DDBJ whole genome shotgun (WGS) entry which is preliminary data.</text>
</comment>
<sequence>MEFIMVALESKVLAWFQRRLIRIFAHIKASELNMGKDLGNIKKSMKSMESIALQGPMTKDRLKRLQEELQKKLGLLQGQGELIIT</sequence>
<keyword evidence="2" id="KW-1185">Reference proteome</keyword>
<feature type="non-terminal residue" evidence="1">
    <location>
        <position position="1"/>
    </location>
</feature>
<dbReference type="Proteomes" id="UP000257109">
    <property type="component" value="Unassembled WGS sequence"/>
</dbReference>
<dbReference type="EMBL" id="QJKJ01009702">
    <property type="protein sequence ID" value="RDX75853.1"/>
    <property type="molecule type" value="Genomic_DNA"/>
</dbReference>
<reference evidence="1" key="1">
    <citation type="submission" date="2018-05" db="EMBL/GenBank/DDBJ databases">
        <title>Draft genome of Mucuna pruriens seed.</title>
        <authorList>
            <person name="Nnadi N.E."/>
            <person name="Vos R."/>
            <person name="Hasami M.H."/>
            <person name="Devisetty U.K."/>
            <person name="Aguiy J.C."/>
        </authorList>
    </citation>
    <scope>NUCLEOTIDE SEQUENCE [LARGE SCALE GENOMIC DNA]</scope>
    <source>
        <strain evidence="1">JCA_2017</strain>
    </source>
</reference>
<evidence type="ECO:0000313" key="2">
    <source>
        <dbReference type="Proteomes" id="UP000257109"/>
    </source>
</evidence>
<accession>A0A371FCL9</accession>
<evidence type="ECO:0000313" key="1">
    <source>
        <dbReference type="EMBL" id="RDX75853.1"/>
    </source>
</evidence>
<organism evidence="1 2">
    <name type="scientific">Mucuna pruriens</name>
    <name type="common">Velvet bean</name>
    <name type="synonym">Dolichos pruriens</name>
    <dbReference type="NCBI Taxonomy" id="157652"/>
    <lineage>
        <taxon>Eukaryota</taxon>
        <taxon>Viridiplantae</taxon>
        <taxon>Streptophyta</taxon>
        <taxon>Embryophyta</taxon>
        <taxon>Tracheophyta</taxon>
        <taxon>Spermatophyta</taxon>
        <taxon>Magnoliopsida</taxon>
        <taxon>eudicotyledons</taxon>
        <taxon>Gunneridae</taxon>
        <taxon>Pentapetalae</taxon>
        <taxon>rosids</taxon>
        <taxon>fabids</taxon>
        <taxon>Fabales</taxon>
        <taxon>Fabaceae</taxon>
        <taxon>Papilionoideae</taxon>
        <taxon>50 kb inversion clade</taxon>
        <taxon>NPAAA clade</taxon>
        <taxon>indigoferoid/millettioid clade</taxon>
        <taxon>Phaseoleae</taxon>
        <taxon>Mucuna</taxon>
    </lineage>
</organism>
<protein>
    <submittedName>
        <fullName evidence="1">Uncharacterized protein</fullName>
    </submittedName>
</protein>
<proteinExistence type="predicted"/>
<name>A0A371FCL9_MUCPR</name>
<gene>
    <name evidence="1" type="ORF">CR513_44224</name>
</gene>